<evidence type="ECO:0000313" key="6">
    <source>
        <dbReference type="Proteomes" id="UP001484535"/>
    </source>
</evidence>
<evidence type="ECO:0000256" key="2">
    <source>
        <dbReference type="ARBA" id="ARBA00023125"/>
    </source>
</evidence>
<organism evidence="5 6">
    <name type="scientific">Aurantiacibacter flavus</name>
    <dbReference type="NCBI Taxonomy" id="3145232"/>
    <lineage>
        <taxon>Bacteria</taxon>
        <taxon>Pseudomonadati</taxon>
        <taxon>Pseudomonadota</taxon>
        <taxon>Alphaproteobacteria</taxon>
        <taxon>Sphingomonadales</taxon>
        <taxon>Erythrobacteraceae</taxon>
        <taxon>Aurantiacibacter</taxon>
    </lineage>
</organism>
<keyword evidence="1" id="KW-0805">Transcription regulation</keyword>
<dbReference type="Gene3D" id="3.40.50.2300">
    <property type="match status" value="2"/>
</dbReference>
<sequence length="344" mass="37332">MREGVGSRVTMEVVAKRAGVSLKSVSRVVNGEAGVSEELRAKVTEAVNALGYVPDVAARSLAGVRSFTIAILFDNPSSNYNMKIQSGAYEACSDAGYHLRLYEMHSDCSDEGLIRQLSGILQKGRCDGFVLSPPLCDDSRLLDFLEREQKAYVRIAPVLEPGRTSAVETDDFEAAGEVARLFHRLGHKRIALVNGPVAHGQAVYRRDGFLKAIQSLAPNATVREDWGDFTFYSGMMAGKRLLKGCEPPQAVFAANDDMAAGVMNAAQQMGYRVPEDLSVCGFDDGIIAMTIWPHLTTIHQPIAEMASKAVRMLIEGLPKEPVTRLVNTYLVERDSVASAAPLPA</sequence>
<dbReference type="CDD" id="cd01545">
    <property type="entry name" value="PBP1_SalR"/>
    <property type="match status" value="1"/>
</dbReference>
<dbReference type="InterPro" id="IPR010982">
    <property type="entry name" value="Lambda_DNA-bd_dom_sf"/>
</dbReference>
<dbReference type="SUPFAM" id="SSF47413">
    <property type="entry name" value="lambda repressor-like DNA-binding domains"/>
    <property type="match status" value="1"/>
</dbReference>
<feature type="domain" description="HTH lacI-type" evidence="4">
    <location>
        <begin position="9"/>
        <end position="63"/>
    </location>
</feature>
<dbReference type="GO" id="GO:0003677">
    <property type="term" value="F:DNA binding"/>
    <property type="evidence" value="ECO:0007669"/>
    <property type="project" value="UniProtKB-KW"/>
</dbReference>
<dbReference type="PANTHER" id="PTHR30146">
    <property type="entry name" value="LACI-RELATED TRANSCRIPTIONAL REPRESSOR"/>
    <property type="match status" value="1"/>
</dbReference>
<gene>
    <name evidence="5" type="ORF">ABDJ38_01705</name>
</gene>
<dbReference type="InterPro" id="IPR028082">
    <property type="entry name" value="Peripla_BP_I"/>
</dbReference>
<proteinExistence type="predicted"/>
<reference evidence="5 6" key="1">
    <citation type="submission" date="2024-05" db="EMBL/GenBank/DDBJ databases">
        <authorList>
            <person name="Park S."/>
        </authorList>
    </citation>
    <scope>NUCLEOTIDE SEQUENCE [LARGE SCALE GENOMIC DNA]</scope>
    <source>
        <strain evidence="5 6">DGU5</strain>
    </source>
</reference>
<dbReference type="RefSeq" id="WP_346783348.1">
    <property type="nucleotide sequence ID" value="NZ_JBDLBR010000001.1"/>
</dbReference>
<comment type="caution">
    <text evidence="5">The sequence shown here is derived from an EMBL/GenBank/DDBJ whole genome shotgun (WGS) entry which is preliminary data.</text>
</comment>
<dbReference type="Gene3D" id="1.10.260.40">
    <property type="entry name" value="lambda repressor-like DNA-binding domains"/>
    <property type="match status" value="1"/>
</dbReference>
<dbReference type="Pfam" id="PF13377">
    <property type="entry name" value="Peripla_BP_3"/>
    <property type="match status" value="1"/>
</dbReference>
<evidence type="ECO:0000256" key="3">
    <source>
        <dbReference type="ARBA" id="ARBA00023163"/>
    </source>
</evidence>
<dbReference type="CDD" id="cd01392">
    <property type="entry name" value="HTH_LacI"/>
    <property type="match status" value="1"/>
</dbReference>
<dbReference type="InterPro" id="IPR000843">
    <property type="entry name" value="HTH_LacI"/>
</dbReference>
<dbReference type="EMBL" id="JBDLBR010000001">
    <property type="protein sequence ID" value="MEN7535886.1"/>
    <property type="molecule type" value="Genomic_DNA"/>
</dbReference>
<keyword evidence="2 5" id="KW-0238">DNA-binding</keyword>
<dbReference type="SMART" id="SM00354">
    <property type="entry name" value="HTH_LACI"/>
    <property type="match status" value="1"/>
</dbReference>
<dbReference type="PROSITE" id="PS50932">
    <property type="entry name" value="HTH_LACI_2"/>
    <property type="match status" value="1"/>
</dbReference>
<evidence type="ECO:0000259" key="4">
    <source>
        <dbReference type="PROSITE" id="PS50932"/>
    </source>
</evidence>
<dbReference type="SUPFAM" id="SSF53822">
    <property type="entry name" value="Periplasmic binding protein-like I"/>
    <property type="match status" value="1"/>
</dbReference>
<dbReference type="Pfam" id="PF00356">
    <property type="entry name" value="LacI"/>
    <property type="match status" value="1"/>
</dbReference>
<protein>
    <submittedName>
        <fullName evidence="5">LacI family DNA-binding transcriptional regulator</fullName>
    </submittedName>
</protein>
<dbReference type="InterPro" id="IPR046335">
    <property type="entry name" value="LacI/GalR-like_sensor"/>
</dbReference>
<dbReference type="Proteomes" id="UP001484535">
    <property type="component" value="Unassembled WGS sequence"/>
</dbReference>
<evidence type="ECO:0000313" key="5">
    <source>
        <dbReference type="EMBL" id="MEN7535886.1"/>
    </source>
</evidence>
<name>A0ABV0CTA1_9SPHN</name>
<accession>A0ABV0CTA1</accession>
<keyword evidence="6" id="KW-1185">Reference proteome</keyword>
<evidence type="ECO:0000256" key="1">
    <source>
        <dbReference type="ARBA" id="ARBA00023015"/>
    </source>
</evidence>
<dbReference type="PANTHER" id="PTHR30146:SF153">
    <property type="entry name" value="LACTOSE OPERON REPRESSOR"/>
    <property type="match status" value="1"/>
</dbReference>
<keyword evidence="3" id="KW-0804">Transcription</keyword>